<comment type="subcellular location">
    <subcellularLocation>
        <location evidence="1">Nucleus</location>
    </subcellularLocation>
</comment>
<dbReference type="PANTHER" id="PTHR14152">
    <property type="entry name" value="SQUAMOUS CELL CARCINOMA ANTIGEN RECOGNISED BY CYTOTOXIC T LYMPHOCYTES"/>
    <property type="match status" value="1"/>
</dbReference>
<evidence type="ECO:0000313" key="7">
    <source>
        <dbReference type="EMBL" id="WFD03660.1"/>
    </source>
</evidence>
<evidence type="ECO:0000256" key="2">
    <source>
        <dbReference type="ARBA" id="ARBA00006076"/>
    </source>
</evidence>
<feature type="compositionally biased region" description="Polar residues" evidence="6">
    <location>
        <begin position="607"/>
        <end position="616"/>
    </location>
</feature>
<dbReference type="GO" id="GO:0046540">
    <property type="term" value="C:U4/U6 x U5 tri-snRNP complex"/>
    <property type="evidence" value="ECO:0007669"/>
    <property type="project" value="InterPro"/>
</dbReference>
<evidence type="ECO:0000313" key="8">
    <source>
        <dbReference type="Proteomes" id="UP001214603"/>
    </source>
</evidence>
<feature type="compositionally biased region" description="Pro residues" evidence="6">
    <location>
        <begin position="670"/>
        <end position="701"/>
    </location>
</feature>
<name>A0AAF0E1U7_9BASI</name>
<dbReference type="Proteomes" id="UP001214603">
    <property type="component" value="Chromosome 5"/>
</dbReference>
<sequence length="785" mass="84112">MAEFQKESLTLEETNRVRISLGLKPLEDDAAPKAESSQARQDEESARNFAAHRDAARQREAEDATRERIAKAQNRRALARKLRGPTLGEGEDEGARAWEEEEEQAAREYGAADLQGLRVAHDLDEIEGQERVLTLRDADVLDEGEDELVDASLDRAERDRQNRERKKGPKAYTGLEEDEEHAGRILAQYDDDNNDTPAAGSSGFRLGDASSADAMARRAEARHAAQAAADARRAQMTSLDYLKNAPVSDYEAPEVGFKKAKKKKRHTTRVKVEPEDDVPPPAPAPAPAPAAPRERSHAENLVDDDELAASLARTRRHKAKQSMQALTPEAIAKNLAAQKAAEDAEAPRAPAPDEMTFDETTEFVRQIGQRPAQGAPRAPREAAHDAAPVDGAALLARDEPMPAAEDGGAPAHEREDADAPVHDTPGVPTEAEWAELAADAPADAAAEDVPADASADDGALAGGGVAGALRLLRSQGILEESTPEQREREKTQLRYDAWMHAQKKADQQRAHERLAARGTPKDQATRERENRLREKREAEDAVERFKDYTPDVKLEYHDEFGRTLTQKEAWKRLSHVFHGNAPGHKAQEKRLRRIAEEQRRERMLAGDTSSLSQAFQERSARTGQAHMVLSVGNRDHAPQEIDLLGREREAQLSKAPPPGRGAERTKRAPPTGPPRGPPPGLAAGPPPGPAPAGPPPGPAPAGPAVGAPASASAPAGAEAAPAAAPAAAPDAAPKPAMKPAFAPAMSKAGFAPVSAPSAAPSAAPAGEAPVPREKVRIALGKRKAP</sequence>
<keyword evidence="8" id="KW-1185">Reference proteome</keyword>
<feature type="compositionally biased region" description="Basic and acidic residues" evidence="6">
    <location>
        <begin position="411"/>
        <end position="421"/>
    </location>
</feature>
<feature type="compositionally biased region" description="Basic and acidic residues" evidence="6">
    <location>
        <begin position="40"/>
        <end position="70"/>
    </location>
</feature>
<feature type="compositionally biased region" description="Pro residues" evidence="6">
    <location>
        <begin position="279"/>
        <end position="290"/>
    </location>
</feature>
<dbReference type="InterPro" id="IPR005011">
    <property type="entry name" value="SNU66/SART1"/>
</dbReference>
<dbReference type="Pfam" id="PF03343">
    <property type="entry name" value="SART-1"/>
    <property type="match status" value="1"/>
</dbReference>
<feature type="region of interest" description="Disordered" evidence="6">
    <location>
        <begin position="501"/>
        <end position="540"/>
    </location>
</feature>
<dbReference type="AlphaFoldDB" id="A0AAF0E1U7"/>
<feature type="compositionally biased region" description="Basic residues" evidence="6">
    <location>
        <begin position="258"/>
        <end position="269"/>
    </location>
</feature>
<keyword evidence="3" id="KW-0507">mRNA processing</keyword>
<feature type="compositionally biased region" description="Basic and acidic residues" evidence="6">
    <location>
        <begin position="152"/>
        <end position="162"/>
    </location>
</feature>
<keyword evidence="4" id="KW-0508">mRNA splicing</keyword>
<evidence type="ECO:0000256" key="6">
    <source>
        <dbReference type="SAM" id="MobiDB-lite"/>
    </source>
</evidence>
<evidence type="ECO:0000256" key="1">
    <source>
        <dbReference type="ARBA" id="ARBA00004123"/>
    </source>
</evidence>
<feature type="region of interest" description="Disordered" evidence="6">
    <location>
        <begin position="22"/>
        <end position="104"/>
    </location>
</feature>
<reference evidence="7" key="1">
    <citation type="submission" date="2023-03" db="EMBL/GenBank/DDBJ databases">
        <title>Mating type loci evolution in Malassezia.</title>
        <authorList>
            <person name="Coelho M.A."/>
        </authorList>
    </citation>
    <scope>NUCLEOTIDE SEQUENCE</scope>
    <source>
        <strain evidence="7">CBS 7876</strain>
    </source>
</reference>
<dbReference type="GO" id="GO:0000481">
    <property type="term" value="P:maturation of 5S rRNA"/>
    <property type="evidence" value="ECO:0007669"/>
    <property type="project" value="TreeGrafter"/>
</dbReference>
<feature type="compositionally biased region" description="Low complexity" evidence="6">
    <location>
        <begin position="702"/>
        <end position="738"/>
    </location>
</feature>
<feature type="region of interest" description="Disordered" evidence="6">
    <location>
        <begin position="136"/>
        <end position="353"/>
    </location>
</feature>
<protein>
    <recommendedName>
        <fullName evidence="9">U4/U6.U5 tri-snRNP-associated protein 1</fullName>
    </recommendedName>
</protein>
<feature type="region of interest" description="Disordered" evidence="6">
    <location>
        <begin position="751"/>
        <end position="785"/>
    </location>
</feature>
<evidence type="ECO:0000256" key="3">
    <source>
        <dbReference type="ARBA" id="ARBA00022664"/>
    </source>
</evidence>
<dbReference type="EMBL" id="CP119938">
    <property type="protein sequence ID" value="WFD03660.1"/>
    <property type="molecule type" value="Genomic_DNA"/>
</dbReference>
<feature type="region of interest" description="Disordered" evidence="6">
    <location>
        <begin position="368"/>
        <end position="462"/>
    </location>
</feature>
<dbReference type="InterPro" id="IPR045347">
    <property type="entry name" value="HIND"/>
</dbReference>
<proteinExistence type="inferred from homology"/>
<evidence type="ECO:0000256" key="4">
    <source>
        <dbReference type="ARBA" id="ARBA00023187"/>
    </source>
</evidence>
<keyword evidence="5" id="KW-0539">Nucleus</keyword>
<feature type="compositionally biased region" description="Basic and acidic residues" evidence="6">
    <location>
        <begin position="503"/>
        <end position="540"/>
    </location>
</feature>
<evidence type="ECO:0000256" key="5">
    <source>
        <dbReference type="ARBA" id="ARBA00023242"/>
    </source>
</evidence>
<feature type="compositionally biased region" description="Basic and acidic residues" evidence="6">
    <location>
        <begin position="633"/>
        <end position="651"/>
    </location>
</feature>
<evidence type="ECO:0008006" key="9">
    <source>
        <dbReference type="Google" id="ProtNLM"/>
    </source>
</evidence>
<feature type="compositionally biased region" description="Low complexity" evidence="6">
    <location>
        <begin position="751"/>
        <end position="769"/>
    </location>
</feature>
<feature type="compositionally biased region" description="Basic residues" evidence="6">
    <location>
        <begin position="73"/>
        <end position="83"/>
    </location>
</feature>
<feature type="compositionally biased region" description="Low complexity" evidence="6">
    <location>
        <begin position="329"/>
        <end position="339"/>
    </location>
</feature>
<comment type="similarity">
    <text evidence="2">Belongs to the SNU66/SART1 family.</text>
</comment>
<gene>
    <name evidence="7" type="ORF">MOBT1_002353</name>
</gene>
<organism evidence="7 8">
    <name type="scientific">Malassezia obtusa</name>
    <dbReference type="NCBI Taxonomy" id="76774"/>
    <lineage>
        <taxon>Eukaryota</taxon>
        <taxon>Fungi</taxon>
        <taxon>Dikarya</taxon>
        <taxon>Basidiomycota</taxon>
        <taxon>Ustilaginomycotina</taxon>
        <taxon>Malasseziomycetes</taxon>
        <taxon>Malasseziales</taxon>
        <taxon>Malasseziaceae</taxon>
        <taxon>Malassezia</taxon>
    </lineage>
</organism>
<accession>A0AAF0E1U7</accession>
<dbReference type="GO" id="GO:0045292">
    <property type="term" value="P:mRNA cis splicing, via spliceosome"/>
    <property type="evidence" value="ECO:0007669"/>
    <property type="project" value="TreeGrafter"/>
</dbReference>
<dbReference type="PANTHER" id="PTHR14152:SF5">
    <property type="entry name" value="U4_U6.U5 TRI-SNRNP-ASSOCIATED PROTEIN 1"/>
    <property type="match status" value="1"/>
</dbReference>
<dbReference type="Pfam" id="PF19252">
    <property type="entry name" value="HIND"/>
    <property type="match status" value="1"/>
</dbReference>
<feature type="compositionally biased region" description="Basic and acidic residues" evidence="6">
    <location>
        <begin position="585"/>
        <end position="604"/>
    </location>
</feature>
<feature type="compositionally biased region" description="Low complexity" evidence="6">
    <location>
        <begin position="430"/>
        <end position="444"/>
    </location>
</feature>
<feature type="region of interest" description="Disordered" evidence="6">
    <location>
        <begin position="578"/>
        <end position="738"/>
    </location>
</feature>
<feature type="compositionally biased region" description="Acidic residues" evidence="6">
    <location>
        <begin position="140"/>
        <end position="149"/>
    </location>
</feature>